<reference evidence="1 2" key="1">
    <citation type="submission" date="2021-08" db="EMBL/GenBank/DDBJ databases">
        <title>Draft genome sequence of Spirulina subsalsa with high tolerance to salinity and hype-accumulation of phycocyanin.</title>
        <authorList>
            <person name="Pei H."/>
            <person name="Jiang L."/>
        </authorList>
    </citation>
    <scope>NUCLEOTIDE SEQUENCE [LARGE SCALE GENOMIC DNA]</scope>
    <source>
        <strain evidence="1 2">FACHB-351</strain>
    </source>
</reference>
<organism evidence="1 2">
    <name type="scientific">Spirulina subsalsa FACHB-351</name>
    <dbReference type="NCBI Taxonomy" id="234711"/>
    <lineage>
        <taxon>Bacteria</taxon>
        <taxon>Bacillati</taxon>
        <taxon>Cyanobacteriota</taxon>
        <taxon>Cyanophyceae</taxon>
        <taxon>Spirulinales</taxon>
        <taxon>Spirulinaceae</taxon>
        <taxon>Spirulina</taxon>
    </lineage>
</organism>
<evidence type="ECO:0000313" key="2">
    <source>
        <dbReference type="Proteomes" id="UP001526426"/>
    </source>
</evidence>
<proteinExistence type="predicted"/>
<name>A0ABT3L2Y8_9CYAN</name>
<dbReference type="EMBL" id="JAIHOM010000022">
    <property type="protein sequence ID" value="MCW6035869.1"/>
    <property type="molecule type" value="Genomic_DNA"/>
</dbReference>
<dbReference type="RefSeq" id="WP_265263585.1">
    <property type="nucleotide sequence ID" value="NZ_JAIHOM010000022.1"/>
</dbReference>
<sequence>MVWHMKTGDRVLDEVESRFYLGLLQDSFRSTLVYNDWEYNLSDFNLWGSTGNVFFDKASFNQQIFLINFCLNALLKPEVPMPELNHLLEAAAYYPFGYLEQMVWEELEGEKCLESQNQIEEEEYVYRYRRMCWEGFDALILPDLMQYEKDNPHEEPLVAINPFYGEKYKSKDLRCWEDAIADLADIIFWDRDWFWVSSEPQLLDGMEQWRADSLGITEQYFTNRLPKVTDQQAIAALQEIMEWEL</sequence>
<comment type="caution">
    <text evidence="1">The sequence shown here is derived from an EMBL/GenBank/DDBJ whole genome shotgun (WGS) entry which is preliminary data.</text>
</comment>
<protein>
    <submittedName>
        <fullName evidence="1">Uncharacterized protein</fullName>
    </submittedName>
</protein>
<gene>
    <name evidence="1" type="ORF">K4A83_06225</name>
</gene>
<evidence type="ECO:0000313" key="1">
    <source>
        <dbReference type="EMBL" id="MCW6035869.1"/>
    </source>
</evidence>
<accession>A0ABT3L2Y8</accession>
<dbReference type="Proteomes" id="UP001526426">
    <property type="component" value="Unassembled WGS sequence"/>
</dbReference>
<keyword evidence="2" id="KW-1185">Reference proteome</keyword>